<accession>A0ABW1C692</accession>
<organism evidence="1 2">
    <name type="scientific">Nonomuraea harbinensis</name>
    <dbReference type="NCBI Taxonomy" id="1286938"/>
    <lineage>
        <taxon>Bacteria</taxon>
        <taxon>Bacillati</taxon>
        <taxon>Actinomycetota</taxon>
        <taxon>Actinomycetes</taxon>
        <taxon>Streptosporangiales</taxon>
        <taxon>Streptosporangiaceae</taxon>
        <taxon>Nonomuraea</taxon>
    </lineage>
</organism>
<evidence type="ECO:0000313" key="1">
    <source>
        <dbReference type="EMBL" id="MFC5821143.1"/>
    </source>
</evidence>
<name>A0ABW1C692_9ACTN</name>
<evidence type="ECO:0008006" key="3">
    <source>
        <dbReference type="Google" id="ProtNLM"/>
    </source>
</evidence>
<protein>
    <recommendedName>
        <fullName evidence="3">XRE family transcriptional regulator</fullName>
    </recommendedName>
</protein>
<gene>
    <name evidence="1" type="ORF">ACFPUY_39145</name>
</gene>
<comment type="caution">
    <text evidence="1">The sequence shown here is derived from an EMBL/GenBank/DDBJ whole genome shotgun (WGS) entry which is preliminary data.</text>
</comment>
<keyword evidence="2" id="KW-1185">Reference proteome</keyword>
<proteinExistence type="predicted"/>
<sequence length="402" mass="43996">MNDQALPEWAIGLRQARLERLLSLKGLARLMRQAAGDDLPLPKTASLCRNIRFWEAGAYQPNALYRVLLCKALDLTEAELFGGEAPKPATSLRRRAPVSTPGRQQYGDVLDHLREQWHLLVQRDNLLGPRHTVSAVCEQIAVLEDLLVPARGHDRVQVLNLAARYAESAAWLYEDAGEVEQAGRWTDRASMWAYEIGDDEMIAWTMFRGSQQAMGKRRAGDVLGLAASALRQTGHLPAPMRAAIVQQQAQGHALDGEERACHRLLDEAHELASPVNDDGDARSGHGSFCTPAYVEVQRAHCWLELRKPQRAVATFEHALPALPSVYRRDRGMALAGLASAYAGQGDPEQAATTAVEALNIARAAGSVRIINVLTSVERSLAAHRRLPAVAAFRLALAEAVAC</sequence>
<evidence type="ECO:0000313" key="2">
    <source>
        <dbReference type="Proteomes" id="UP001596096"/>
    </source>
</evidence>
<reference evidence="2" key="1">
    <citation type="journal article" date="2019" name="Int. J. Syst. Evol. Microbiol.">
        <title>The Global Catalogue of Microorganisms (GCM) 10K type strain sequencing project: providing services to taxonomists for standard genome sequencing and annotation.</title>
        <authorList>
            <consortium name="The Broad Institute Genomics Platform"/>
            <consortium name="The Broad Institute Genome Sequencing Center for Infectious Disease"/>
            <person name="Wu L."/>
            <person name="Ma J."/>
        </authorList>
    </citation>
    <scope>NUCLEOTIDE SEQUENCE [LARGE SCALE GENOMIC DNA]</scope>
    <source>
        <strain evidence="2">CGMCC 4.7106</strain>
    </source>
</reference>
<dbReference type="Proteomes" id="UP001596096">
    <property type="component" value="Unassembled WGS sequence"/>
</dbReference>
<dbReference type="EMBL" id="JBHSNW010000030">
    <property type="protein sequence ID" value="MFC5821143.1"/>
    <property type="molecule type" value="Genomic_DNA"/>
</dbReference>
<dbReference type="RefSeq" id="WP_219549953.1">
    <property type="nucleotide sequence ID" value="NZ_JAHKRN010000053.1"/>
</dbReference>